<sequence length="346" mass="36590">MRTAILDIGSVSAHLKIVDLEPGEPPRQVRSVKRPTRLAGAIGRDGRLGPAAAGRIGTAVAGTLAVARDEGVQELIAFGTSALRDAADRAEIVAGLAARTGVEPAFLTGVDEARLTFLAVREWYGWSAGPLLLADIGGGSLEIAAGDGAEPGTALSLPLGAGRLTRERLPGDPPRSKDVDHLRRFVRDRLAECLPRAAARPWTIFPEAGTGTGRAVATSKIFTQLAKLTRGKDEQGRRVLRHKDLRAWIPRLAGMNAAERAGLKGVSTSRSRQILAGAVVADAVMRHLGTPRMEICPWALREGIALRRLRQLGGQTPCHDDISHLLQPMPEGRARLHAVGSAGAGA</sequence>
<keyword evidence="3" id="KW-0378">Hydrolase</keyword>
<dbReference type="AlphaFoldDB" id="A0A931DMV7"/>
<dbReference type="Gene3D" id="3.30.420.40">
    <property type="match status" value="1"/>
</dbReference>
<dbReference type="Gene3D" id="3.30.420.150">
    <property type="entry name" value="Exopolyphosphatase. Domain 2"/>
    <property type="match status" value="1"/>
</dbReference>
<feature type="domain" description="Ppx/GppA phosphatase N-terminal" evidence="2">
    <location>
        <begin position="26"/>
        <end position="309"/>
    </location>
</feature>
<dbReference type="Pfam" id="PF02541">
    <property type="entry name" value="Ppx-GppA"/>
    <property type="match status" value="1"/>
</dbReference>
<dbReference type="EMBL" id="JADOUA010000001">
    <property type="protein sequence ID" value="MBG6090506.1"/>
    <property type="molecule type" value="Genomic_DNA"/>
</dbReference>
<evidence type="ECO:0000313" key="4">
    <source>
        <dbReference type="Proteomes" id="UP000614047"/>
    </source>
</evidence>
<organism evidence="3 4">
    <name type="scientific">Actinomadura viridis</name>
    <dbReference type="NCBI Taxonomy" id="58110"/>
    <lineage>
        <taxon>Bacteria</taxon>
        <taxon>Bacillati</taxon>
        <taxon>Actinomycetota</taxon>
        <taxon>Actinomycetes</taxon>
        <taxon>Streptosporangiales</taxon>
        <taxon>Thermomonosporaceae</taxon>
        <taxon>Actinomadura</taxon>
    </lineage>
</organism>
<dbReference type="InterPro" id="IPR003695">
    <property type="entry name" value="Ppx_GppA_N"/>
</dbReference>
<evidence type="ECO:0000256" key="1">
    <source>
        <dbReference type="ARBA" id="ARBA00007125"/>
    </source>
</evidence>
<dbReference type="GO" id="GO:0004309">
    <property type="term" value="F:exopolyphosphatase activity"/>
    <property type="evidence" value="ECO:0007669"/>
    <property type="project" value="UniProtKB-EC"/>
</dbReference>
<dbReference type="RefSeq" id="WP_197012956.1">
    <property type="nucleotide sequence ID" value="NZ_BAABES010000016.1"/>
</dbReference>
<accession>A0A931DMV7</accession>
<proteinExistence type="inferred from homology"/>
<comment type="caution">
    <text evidence="3">The sequence shown here is derived from an EMBL/GenBank/DDBJ whole genome shotgun (WGS) entry which is preliminary data.</text>
</comment>
<dbReference type="GO" id="GO:0008894">
    <property type="term" value="F:guanosine-5'-triphosphate,3'-diphosphate diphosphatase activity"/>
    <property type="evidence" value="ECO:0007669"/>
    <property type="project" value="UniProtKB-EC"/>
</dbReference>
<keyword evidence="4" id="KW-1185">Reference proteome</keyword>
<dbReference type="InterPro" id="IPR050273">
    <property type="entry name" value="GppA/Ppx_hydrolase"/>
</dbReference>
<dbReference type="PANTHER" id="PTHR30005:SF0">
    <property type="entry name" value="RETROGRADE REGULATION PROTEIN 2"/>
    <property type="match status" value="1"/>
</dbReference>
<evidence type="ECO:0000313" key="3">
    <source>
        <dbReference type="EMBL" id="MBG6090506.1"/>
    </source>
</evidence>
<reference evidence="3" key="1">
    <citation type="submission" date="2020-11" db="EMBL/GenBank/DDBJ databases">
        <title>Sequencing the genomes of 1000 actinobacteria strains.</title>
        <authorList>
            <person name="Klenk H.-P."/>
        </authorList>
    </citation>
    <scope>NUCLEOTIDE SEQUENCE</scope>
    <source>
        <strain evidence="3">DSM 43175</strain>
    </source>
</reference>
<dbReference type="SUPFAM" id="SSF53067">
    <property type="entry name" value="Actin-like ATPase domain"/>
    <property type="match status" value="2"/>
</dbReference>
<dbReference type="CDD" id="cd24056">
    <property type="entry name" value="ASKHA_NBD_MtPPX1-like"/>
    <property type="match status" value="1"/>
</dbReference>
<dbReference type="Proteomes" id="UP000614047">
    <property type="component" value="Unassembled WGS sequence"/>
</dbReference>
<dbReference type="EC" id="3.6.1.11" evidence="3"/>
<gene>
    <name evidence="3" type="ORF">IW256_004619</name>
</gene>
<evidence type="ECO:0000259" key="2">
    <source>
        <dbReference type="Pfam" id="PF02541"/>
    </source>
</evidence>
<dbReference type="InterPro" id="IPR043129">
    <property type="entry name" value="ATPase_NBD"/>
</dbReference>
<comment type="similarity">
    <text evidence="1">Belongs to the GppA/Ppx family.</text>
</comment>
<protein>
    <submittedName>
        <fullName evidence="3">Exopolyphosphatase/guanosine-5'-triphosphate, 3'-diphosphate pyrophosphatase</fullName>
        <ecNumber evidence="3">3.6.1.11</ecNumber>
        <ecNumber evidence="3">3.6.1.40</ecNumber>
    </submittedName>
</protein>
<dbReference type="PANTHER" id="PTHR30005">
    <property type="entry name" value="EXOPOLYPHOSPHATASE"/>
    <property type="match status" value="1"/>
</dbReference>
<name>A0A931DMV7_9ACTN</name>
<dbReference type="EC" id="3.6.1.40" evidence="3"/>